<evidence type="ECO:0000256" key="4">
    <source>
        <dbReference type="ARBA" id="ARBA00022729"/>
    </source>
</evidence>
<evidence type="ECO:0000256" key="1">
    <source>
        <dbReference type="ARBA" id="ARBA00000681"/>
    </source>
</evidence>
<feature type="domain" description="GH10" evidence="12">
    <location>
        <begin position="39"/>
        <end position="358"/>
    </location>
</feature>
<dbReference type="EC" id="3.2.1.8" evidence="10"/>
<dbReference type="Gene3D" id="2.60.120.260">
    <property type="entry name" value="Galactose-binding domain-like"/>
    <property type="match status" value="4"/>
</dbReference>
<keyword evidence="6 10" id="KW-0378">Hydrolase</keyword>
<evidence type="ECO:0000256" key="2">
    <source>
        <dbReference type="ARBA" id="ARBA00007495"/>
    </source>
</evidence>
<keyword evidence="7 10" id="KW-0119">Carbohydrate metabolism</keyword>
<dbReference type="Pfam" id="PF00331">
    <property type="entry name" value="Glyco_hydro_10"/>
    <property type="match status" value="1"/>
</dbReference>
<dbReference type="SUPFAM" id="SSF49785">
    <property type="entry name" value="Galactose-binding domain-like"/>
    <property type="match status" value="4"/>
</dbReference>
<keyword evidence="8 10" id="KW-0326">Glycosidase</keyword>
<evidence type="ECO:0000259" key="12">
    <source>
        <dbReference type="PROSITE" id="PS51760"/>
    </source>
</evidence>
<reference evidence="13 14" key="1">
    <citation type="submission" date="2017-03" db="EMBL/GenBank/DDBJ databases">
        <title>Genome sequencing of Shewanella japonica KCTC 22435.</title>
        <authorList>
            <person name="Kim K.M."/>
        </authorList>
    </citation>
    <scope>NUCLEOTIDE SEQUENCE [LARGE SCALE GENOMIC DNA]</scope>
    <source>
        <strain evidence="13 14">KCTC 22435</strain>
    </source>
</reference>
<dbReference type="PANTHER" id="PTHR31490">
    <property type="entry name" value="GLYCOSYL HYDROLASE"/>
    <property type="match status" value="1"/>
</dbReference>
<evidence type="ECO:0000256" key="9">
    <source>
        <dbReference type="ARBA" id="ARBA00023326"/>
    </source>
</evidence>
<keyword evidence="14" id="KW-1185">Reference proteome</keyword>
<evidence type="ECO:0000313" key="13">
    <source>
        <dbReference type="EMBL" id="ARD22320.1"/>
    </source>
</evidence>
<dbReference type="InterPro" id="IPR044846">
    <property type="entry name" value="GH10"/>
</dbReference>
<sequence>MNKHVKNGGLCALALATLTINIAEAAPQKKSDWRKFNFFSHVETLADASKKARKKVGTAPSYGVMASGEEDYLSLLASEFNYITPENVAKWGPLQPVSANEWDFSAFDSMLAVTQDNKQKVKGRALVWHRQAPNFVNEQVDAATLAQMIDNHITTTMQYYAGEIYAWDVVNEVMGDDANYRQSVFYKKLGKSYIADAYISARAADPRAKLFYNDYGIDSINAKSDAVYTMMAELIADGVPIDGIGFQMHLDAASAPSTEEMTANLQRFADLGLSVNISEIDVRISSLSWDDVTNLAIQQQVYHRAVNACMNVRQCDAFTLWGFTDKYTWIDGEFGEDDPLIYDDEYQRKPAYFGVADGLLRIEADEAGQLPNLIANGNLEIGLDGWSTWAGELKRTAFFAKNGRGGLRVKNRTENWHGAVYDISEVIKPAQEYDTSVWTRVLARNQQVSLSLMTQCDSEGAIYQSLDTVSPRLFRWSQITASFTTPDCDSLTASLYIEGPQAGIDLFVDGLTLRPKRLVPNTEGFGPNLIDNSDFEQVNHEWFPFGDPVLTITTDNAYSGSQSLLAVDRTETWQGPALDLTNIVTAGNSYQLFAQSLISASQATVKATIRVTCPAGDQYIGVGGTTASNTEWRLLGGLVTIPNCNFIEAVLYFEGPSPEVNIYLDDVVLHEAITQPINAVIQYSDFENGLDSWSAWGGDLQVTSAQAYQGTQSALLSNRTGTWQGPLIDLLSRVQAGQLININGYTRIEGIESNSVNITVKTLCAGETEQYQQLASVQATNDGWTAINGSLTLPNCQLEEVFVYFDGPVIDANIYLDEVTISTELLEDPNNLITNPHFEQDTQGWVTWGDANISQTDIDAHSGNFSALVQNRTAEWQGAVYDLLPKVTSGQTYQITAWSKISSMSTIEHNISITVKSRCEGDSELYNGVGAELINNLDWQTVTGELVVPECTLAELFMYFDGLPIGVDYLLDDVSVNP</sequence>
<dbReference type="EMBL" id="CP020472">
    <property type="protein sequence ID" value="ARD22320.1"/>
    <property type="molecule type" value="Genomic_DNA"/>
</dbReference>
<dbReference type="InterPro" id="IPR008979">
    <property type="entry name" value="Galactose-bd-like_sf"/>
</dbReference>
<dbReference type="SMART" id="SM00633">
    <property type="entry name" value="Glyco_10"/>
    <property type="match status" value="1"/>
</dbReference>
<evidence type="ECO:0000313" key="14">
    <source>
        <dbReference type="Proteomes" id="UP000191820"/>
    </source>
</evidence>
<dbReference type="InterPro" id="IPR001000">
    <property type="entry name" value="GH10_dom"/>
</dbReference>
<name>A0ABN4YH48_9GAMM</name>
<feature type="chain" id="PRO_5047243125" description="Beta-xylanase" evidence="11">
    <location>
        <begin position="26"/>
        <end position="978"/>
    </location>
</feature>
<evidence type="ECO:0000256" key="5">
    <source>
        <dbReference type="ARBA" id="ARBA00022737"/>
    </source>
</evidence>
<comment type="catalytic activity">
    <reaction evidence="1 10">
        <text>Endohydrolysis of (1-&gt;4)-beta-D-xylosidic linkages in xylans.</text>
        <dbReference type="EC" id="3.2.1.8"/>
    </reaction>
</comment>
<evidence type="ECO:0000256" key="8">
    <source>
        <dbReference type="ARBA" id="ARBA00023295"/>
    </source>
</evidence>
<comment type="similarity">
    <text evidence="2 10">Belongs to the glycosyl hydrolase 10 (cellulase F) family.</text>
</comment>
<evidence type="ECO:0000256" key="3">
    <source>
        <dbReference type="ARBA" id="ARBA00022651"/>
    </source>
</evidence>
<protein>
    <recommendedName>
        <fullName evidence="10">Beta-xylanase</fullName>
        <ecNumber evidence="10">3.2.1.8</ecNumber>
    </recommendedName>
</protein>
<dbReference type="PRINTS" id="PR00134">
    <property type="entry name" value="GLHYDRLASE10"/>
</dbReference>
<feature type="signal peptide" evidence="11">
    <location>
        <begin position="1"/>
        <end position="25"/>
    </location>
</feature>
<dbReference type="RefSeq" id="WP_080915700.1">
    <property type="nucleotide sequence ID" value="NZ_CP020472.1"/>
</dbReference>
<organism evidence="13 14">
    <name type="scientific">Shewanella japonica</name>
    <dbReference type="NCBI Taxonomy" id="93973"/>
    <lineage>
        <taxon>Bacteria</taxon>
        <taxon>Pseudomonadati</taxon>
        <taxon>Pseudomonadota</taxon>
        <taxon>Gammaproteobacteria</taxon>
        <taxon>Alteromonadales</taxon>
        <taxon>Shewanellaceae</taxon>
        <taxon>Shewanella</taxon>
    </lineage>
</organism>
<dbReference type="Proteomes" id="UP000191820">
    <property type="component" value="Chromosome"/>
</dbReference>
<keyword evidence="5" id="KW-0677">Repeat</keyword>
<evidence type="ECO:0000256" key="6">
    <source>
        <dbReference type="ARBA" id="ARBA00022801"/>
    </source>
</evidence>
<proteinExistence type="inferred from homology"/>
<dbReference type="InterPro" id="IPR003305">
    <property type="entry name" value="CenC_carb-bd"/>
</dbReference>
<dbReference type="Gene3D" id="3.20.20.80">
    <property type="entry name" value="Glycosidases"/>
    <property type="match status" value="1"/>
</dbReference>
<keyword evidence="9 10" id="KW-0624">Polysaccharide degradation</keyword>
<evidence type="ECO:0000256" key="10">
    <source>
        <dbReference type="RuleBase" id="RU361174"/>
    </source>
</evidence>
<dbReference type="PROSITE" id="PS51760">
    <property type="entry name" value="GH10_2"/>
    <property type="match status" value="1"/>
</dbReference>
<gene>
    <name evidence="13" type="ORF">SJ2017_2022</name>
</gene>
<dbReference type="PANTHER" id="PTHR31490:SF88">
    <property type="entry name" value="BETA-XYLANASE"/>
    <property type="match status" value="1"/>
</dbReference>
<accession>A0ABN4YH48</accession>
<keyword evidence="3" id="KW-0858">Xylan degradation</keyword>
<keyword evidence="4 11" id="KW-0732">Signal</keyword>
<evidence type="ECO:0000256" key="11">
    <source>
        <dbReference type="SAM" id="SignalP"/>
    </source>
</evidence>
<dbReference type="InterPro" id="IPR017853">
    <property type="entry name" value="GH"/>
</dbReference>
<evidence type="ECO:0000256" key="7">
    <source>
        <dbReference type="ARBA" id="ARBA00023277"/>
    </source>
</evidence>
<dbReference type="SUPFAM" id="SSF51445">
    <property type="entry name" value="(Trans)glycosidases"/>
    <property type="match status" value="1"/>
</dbReference>
<dbReference type="Pfam" id="PF02018">
    <property type="entry name" value="CBM_4_9"/>
    <property type="match status" value="4"/>
</dbReference>